<proteinExistence type="predicted"/>
<name>A0ABV5R6V6_9ACTN</name>
<sequence>MLRIGVDSSKFGVVRGRPAVSVVKRAADRGLEGVYFRSVLELSPTLEAAEVRDVMQAADDLGQRIEAGVGKVNPFATPEAPEIRALGEGDYLRGMRRMVEVAASAGIRELWTATANYQFRLSGRYAYDRFRTDVGWDEQLAATERLLRKLAPVLRDLGVHLNIETHEEITTFELVRLVEAVGPDVVGITFDTANVLMRCEDPVAAVERAAPYIRATHVRDAALFFTRAGIARLLVPVGEGVLDWDRLLAPLVGRDLMLSIEGIVESTRGEMELQIYDPGWQEGHPDLTLAEAFEVVRLATTYADRVSDRTAAGREQLHSAVGEPESLDFIDRSAQHLRQILTRMGEGEPTLDRSWTA</sequence>
<dbReference type="InterPro" id="IPR036237">
    <property type="entry name" value="Xyl_isomerase-like_sf"/>
</dbReference>
<feature type="domain" description="Xylose isomerase-like TIM barrel" evidence="1">
    <location>
        <begin position="24"/>
        <end position="254"/>
    </location>
</feature>
<dbReference type="SUPFAM" id="SSF51658">
    <property type="entry name" value="Xylose isomerase-like"/>
    <property type="match status" value="1"/>
</dbReference>
<dbReference type="InterPro" id="IPR050312">
    <property type="entry name" value="IolE/XylAMocC-like"/>
</dbReference>
<dbReference type="InterPro" id="IPR013022">
    <property type="entry name" value="Xyl_isomerase-like_TIM-brl"/>
</dbReference>
<dbReference type="RefSeq" id="WP_345511144.1">
    <property type="nucleotide sequence ID" value="NZ_BAAAXD010000011.1"/>
</dbReference>
<dbReference type="Proteomes" id="UP001589710">
    <property type="component" value="Unassembled WGS sequence"/>
</dbReference>
<comment type="caution">
    <text evidence="2">The sequence shown here is derived from an EMBL/GenBank/DDBJ whole genome shotgun (WGS) entry which is preliminary data.</text>
</comment>
<evidence type="ECO:0000313" key="3">
    <source>
        <dbReference type="Proteomes" id="UP001589710"/>
    </source>
</evidence>
<reference evidence="2 3" key="1">
    <citation type="submission" date="2024-09" db="EMBL/GenBank/DDBJ databases">
        <authorList>
            <person name="Sun Q."/>
            <person name="Mori K."/>
        </authorList>
    </citation>
    <scope>NUCLEOTIDE SEQUENCE [LARGE SCALE GENOMIC DNA]</scope>
    <source>
        <strain evidence="2 3">JCM 3331</strain>
    </source>
</reference>
<protein>
    <submittedName>
        <fullName evidence="2">Sugar phosphate isomerase/epimerase family protein</fullName>
    </submittedName>
</protein>
<organism evidence="2 3">
    <name type="scientific">Streptomyces yanii</name>
    <dbReference type="NCBI Taxonomy" id="78510"/>
    <lineage>
        <taxon>Bacteria</taxon>
        <taxon>Bacillati</taxon>
        <taxon>Actinomycetota</taxon>
        <taxon>Actinomycetes</taxon>
        <taxon>Kitasatosporales</taxon>
        <taxon>Streptomycetaceae</taxon>
        <taxon>Streptomyces</taxon>
    </lineage>
</organism>
<gene>
    <name evidence="2" type="ORF">ACFFTL_14940</name>
</gene>
<keyword evidence="3" id="KW-1185">Reference proteome</keyword>
<evidence type="ECO:0000259" key="1">
    <source>
        <dbReference type="Pfam" id="PF01261"/>
    </source>
</evidence>
<dbReference type="Pfam" id="PF01261">
    <property type="entry name" value="AP_endonuc_2"/>
    <property type="match status" value="1"/>
</dbReference>
<dbReference type="GO" id="GO:0016853">
    <property type="term" value="F:isomerase activity"/>
    <property type="evidence" value="ECO:0007669"/>
    <property type="project" value="UniProtKB-KW"/>
</dbReference>
<evidence type="ECO:0000313" key="2">
    <source>
        <dbReference type="EMBL" id="MFB9573580.1"/>
    </source>
</evidence>
<dbReference type="PANTHER" id="PTHR12110:SF53">
    <property type="entry name" value="BLR5974 PROTEIN"/>
    <property type="match status" value="1"/>
</dbReference>
<keyword evidence="2" id="KW-0413">Isomerase</keyword>
<accession>A0ABV5R6V6</accession>
<dbReference type="Gene3D" id="3.20.20.150">
    <property type="entry name" value="Divalent-metal-dependent TIM barrel enzymes"/>
    <property type="match status" value="1"/>
</dbReference>
<dbReference type="EMBL" id="JBHMCG010000062">
    <property type="protein sequence ID" value="MFB9573580.1"/>
    <property type="molecule type" value="Genomic_DNA"/>
</dbReference>
<dbReference type="PANTHER" id="PTHR12110">
    <property type="entry name" value="HYDROXYPYRUVATE ISOMERASE"/>
    <property type="match status" value="1"/>
</dbReference>